<gene>
    <name evidence="3" type="ORF">FCM35_KLT10135</name>
</gene>
<dbReference type="OrthoDB" id="610528at2759"/>
<evidence type="ECO:0000313" key="3">
    <source>
        <dbReference type="EMBL" id="KAF3341291.1"/>
    </source>
</evidence>
<comment type="caution">
    <text evidence="3">The sequence shown here is derived from an EMBL/GenBank/DDBJ whole genome shotgun (WGS) entry which is preliminary data.</text>
</comment>
<dbReference type="CDD" id="cd07521">
    <property type="entry name" value="HAD_FCP1-like"/>
    <property type="match status" value="1"/>
</dbReference>
<evidence type="ECO:0000259" key="2">
    <source>
        <dbReference type="PROSITE" id="PS50969"/>
    </source>
</evidence>
<keyword evidence="1" id="KW-0653">Protein transport</keyword>
<dbReference type="GO" id="GO:0015031">
    <property type="term" value="P:protein transport"/>
    <property type="evidence" value="ECO:0007669"/>
    <property type="project" value="UniProtKB-KW"/>
</dbReference>
<keyword evidence="1" id="KW-0811">Translocation</keyword>
<dbReference type="PROSITE" id="PS50969">
    <property type="entry name" value="FCP1"/>
    <property type="match status" value="1"/>
</dbReference>
<comment type="function">
    <text evidence="1">Essential component of the TIM23 complex, a complex that mediates the translocation of transit peptide-containing proteins across the mitochondrial inner membrane.</text>
</comment>
<dbReference type="GO" id="GO:0005744">
    <property type="term" value="C:TIM23 mitochondrial import inner membrane translocase complex"/>
    <property type="evidence" value="ECO:0007669"/>
    <property type="project" value="UniProtKB-UniRule"/>
</dbReference>
<dbReference type="InterPro" id="IPR050365">
    <property type="entry name" value="TIM50"/>
</dbReference>
<dbReference type="SUPFAM" id="SSF56784">
    <property type="entry name" value="HAD-like"/>
    <property type="match status" value="2"/>
</dbReference>
<proteinExistence type="inferred from homology"/>
<comment type="subcellular location">
    <subcellularLocation>
        <location evidence="1">Mitochondrion inner membrane</location>
        <topology evidence="1">Single-pass membrane protein</topology>
    </subcellularLocation>
</comment>
<keyword evidence="4" id="KW-1185">Reference proteome</keyword>
<evidence type="ECO:0000256" key="1">
    <source>
        <dbReference type="RuleBase" id="RU365079"/>
    </source>
</evidence>
<comment type="subunit">
    <text evidence="1">Component of the TIM23 complex.</text>
</comment>
<name>A0A833VKT7_9POAL</name>
<dbReference type="Proteomes" id="UP000623129">
    <property type="component" value="Unassembled WGS sequence"/>
</dbReference>
<keyword evidence="1" id="KW-0496">Mitochondrion</keyword>
<organism evidence="3 4">
    <name type="scientific">Carex littledalei</name>
    <dbReference type="NCBI Taxonomy" id="544730"/>
    <lineage>
        <taxon>Eukaryota</taxon>
        <taxon>Viridiplantae</taxon>
        <taxon>Streptophyta</taxon>
        <taxon>Embryophyta</taxon>
        <taxon>Tracheophyta</taxon>
        <taxon>Spermatophyta</taxon>
        <taxon>Magnoliopsida</taxon>
        <taxon>Liliopsida</taxon>
        <taxon>Poales</taxon>
        <taxon>Cyperaceae</taxon>
        <taxon>Cyperoideae</taxon>
        <taxon>Cariceae</taxon>
        <taxon>Carex</taxon>
        <taxon>Carex subgen. Euthyceras</taxon>
    </lineage>
</organism>
<keyword evidence="1" id="KW-0813">Transport</keyword>
<protein>
    <recommendedName>
        <fullName evidence="1">Mitochondrial import inner membrane translocase subunit TIM50</fullName>
    </recommendedName>
</protein>
<dbReference type="InterPro" id="IPR004274">
    <property type="entry name" value="FCP1_dom"/>
</dbReference>
<sequence length="348" mass="40349">MKSPIPSLPSSPCKSGHPFLPNSQKKTLFITNFIDVRNFVHVYSEAPPMPGLPLPPTTRKTLFLDLEDTLIRQVELPDQYDFATKTHYIIKRPGVEKLLQVATDNDFEIVIFTAGGGDYASPIIDWLDPNVLITHRLYRDSCKRNIRGIPIKDLTLTGRSLDRCIIIDDLWQWVPQRENVVLIKPFKGGTQDSELMRLLWFFEIESRYEDLRDAVSHVNAQGNFIDVRNLVHVCSKAPPMPGLPLPPTTRKTLFLDLDETLIRHVFGEPPDRYDFATEMCYVIKRFGMDKLLQRVLQRENVVRIKPFKGDMKDTELKKVLHFFHVESRYEDLRDAVSYVNKWFGHQDL</sequence>
<keyword evidence="1" id="KW-0809">Transit peptide</keyword>
<accession>A0A833VKT7</accession>
<evidence type="ECO:0000313" key="4">
    <source>
        <dbReference type="Proteomes" id="UP000623129"/>
    </source>
</evidence>
<dbReference type="Gene3D" id="3.40.50.1000">
    <property type="entry name" value="HAD superfamily/HAD-like"/>
    <property type="match status" value="2"/>
</dbReference>
<dbReference type="SMART" id="SM00577">
    <property type="entry name" value="CPDc"/>
    <property type="match status" value="1"/>
</dbReference>
<reference evidence="3" key="1">
    <citation type="submission" date="2020-01" db="EMBL/GenBank/DDBJ databases">
        <title>Genome sequence of Kobresia littledalei, the first chromosome-level genome in the family Cyperaceae.</title>
        <authorList>
            <person name="Qu G."/>
        </authorList>
    </citation>
    <scope>NUCLEOTIDE SEQUENCE</scope>
    <source>
        <strain evidence="3">C.B.Clarke</strain>
        <tissue evidence="3">Leaf</tissue>
    </source>
</reference>
<dbReference type="InterPro" id="IPR023214">
    <property type="entry name" value="HAD_sf"/>
</dbReference>
<dbReference type="Pfam" id="PF03031">
    <property type="entry name" value="NIF"/>
    <property type="match status" value="1"/>
</dbReference>
<feature type="domain" description="FCP1 homology" evidence="2">
    <location>
        <begin position="55"/>
        <end position="205"/>
    </location>
</feature>
<dbReference type="PANTHER" id="PTHR12210">
    <property type="entry name" value="DULLARD PROTEIN PHOSPHATASE"/>
    <property type="match status" value="1"/>
</dbReference>
<comment type="similarity">
    <text evidence="1">Belongs to the TIM50 family.</text>
</comment>
<dbReference type="InterPro" id="IPR036412">
    <property type="entry name" value="HAD-like_sf"/>
</dbReference>
<dbReference type="AlphaFoldDB" id="A0A833VKT7"/>
<dbReference type="EMBL" id="SWLB01000002">
    <property type="protein sequence ID" value="KAF3341291.1"/>
    <property type="molecule type" value="Genomic_DNA"/>
</dbReference>